<keyword evidence="3" id="KW-1185">Reference proteome</keyword>
<proteinExistence type="predicted"/>
<evidence type="ECO:0000256" key="1">
    <source>
        <dbReference type="SAM" id="MobiDB-lite"/>
    </source>
</evidence>
<sequence>MPLVLKSYPEYFSPSLGPFLMDDTSPLHLPPPNSSLFEDFTAPPLPGLGIRVPPAGPITEPHSPSPVPDEPTYYGSDITRLRDDTTYTAAENSSDSAGGHSSGEMLMATADPMSLPVGDGFPSELVDMTMNMNMDFGSSALTPEHEAHTSLVVNLSMTGSTPDAAGPEPSSPVHAPLTAAPLTATRSTSQTQLRDAPLAASTPLNHFERSRAPPPSLGSYDNLVGAGPPAVLPSPEEENQDDALRAVSAASTPSNLDDNPLRQTPSFSSPPLAQTNSHSGWHHDHDHDLEVDHDQYTSDNNEPPPDDDPMAHSGVEDDDADDPPVNQEHYESRLREWSLSTIEEWKDKLMTVVLRALPTSGELETIQRERMQKKNGHMRTKLTNRQASALDKGKHMFQEITRIFLDMLDVPSSVGAQRLGRWSPYLLNDSPWNMWQRKWAAEHEEDDFVEERCRQAYHVFVQENSNYREILGTWERSHPRADGQKLTETQRLRRWTHFTREMQDRATTWEQTHGFSSIVLACTLVPEDKFDQFTFFHETPQMSEFSIQRLGQTSYNARLLAYHWLGCLFIYP</sequence>
<feature type="compositionally biased region" description="Polar residues" evidence="1">
    <location>
        <begin position="249"/>
        <end position="279"/>
    </location>
</feature>
<feature type="region of interest" description="Disordered" evidence="1">
    <location>
        <begin position="157"/>
        <end position="176"/>
    </location>
</feature>
<accession>A0A165IX41</accession>
<feature type="compositionally biased region" description="Basic and acidic residues" evidence="1">
    <location>
        <begin position="281"/>
        <end position="296"/>
    </location>
</feature>
<protein>
    <submittedName>
        <fullName evidence="2">Uncharacterized protein</fullName>
    </submittedName>
</protein>
<feature type="region of interest" description="Disordered" evidence="1">
    <location>
        <begin position="183"/>
        <end position="333"/>
    </location>
</feature>
<evidence type="ECO:0000313" key="3">
    <source>
        <dbReference type="Proteomes" id="UP000076842"/>
    </source>
</evidence>
<evidence type="ECO:0000313" key="2">
    <source>
        <dbReference type="EMBL" id="KZT61092.1"/>
    </source>
</evidence>
<organism evidence="2 3">
    <name type="scientific">Calocera cornea HHB12733</name>
    <dbReference type="NCBI Taxonomy" id="1353952"/>
    <lineage>
        <taxon>Eukaryota</taxon>
        <taxon>Fungi</taxon>
        <taxon>Dikarya</taxon>
        <taxon>Basidiomycota</taxon>
        <taxon>Agaricomycotina</taxon>
        <taxon>Dacrymycetes</taxon>
        <taxon>Dacrymycetales</taxon>
        <taxon>Dacrymycetaceae</taxon>
        <taxon>Calocera</taxon>
    </lineage>
</organism>
<gene>
    <name evidence="2" type="ORF">CALCODRAFT_506497</name>
</gene>
<dbReference type="Proteomes" id="UP000076842">
    <property type="component" value="Unassembled WGS sequence"/>
</dbReference>
<dbReference type="EMBL" id="KV423926">
    <property type="protein sequence ID" value="KZT61092.1"/>
    <property type="molecule type" value="Genomic_DNA"/>
</dbReference>
<dbReference type="AlphaFoldDB" id="A0A165IX41"/>
<dbReference type="InParanoid" id="A0A165IX41"/>
<name>A0A165IX41_9BASI</name>
<reference evidence="2 3" key="1">
    <citation type="journal article" date="2016" name="Mol. Biol. Evol.">
        <title>Comparative Genomics of Early-Diverging Mushroom-Forming Fungi Provides Insights into the Origins of Lignocellulose Decay Capabilities.</title>
        <authorList>
            <person name="Nagy L.G."/>
            <person name="Riley R."/>
            <person name="Tritt A."/>
            <person name="Adam C."/>
            <person name="Daum C."/>
            <person name="Floudas D."/>
            <person name="Sun H."/>
            <person name="Yadav J.S."/>
            <person name="Pangilinan J."/>
            <person name="Larsson K.H."/>
            <person name="Matsuura K."/>
            <person name="Barry K."/>
            <person name="Labutti K."/>
            <person name="Kuo R."/>
            <person name="Ohm R.A."/>
            <person name="Bhattacharya S.S."/>
            <person name="Shirouzu T."/>
            <person name="Yoshinaga Y."/>
            <person name="Martin F.M."/>
            <person name="Grigoriev I.V."/>
            <person name="Hibbett D.S."/>
        </authorList>
    </citation>
    <scope>NUCLEOTIDE SEQUENCE [LARGE SCALE GENOMIC DNA]</scope>
    <source>
        <strain evidence="2 3">HHB12733</strain>
    </source>
</reference>